<dbReference type="Proteomes" id="UP000196581">
    <property type="component" value="Unassembled WGS sequence"/>
</dbReference>
<dbReference type="InterPro" id="IPR008949">
    <property type="entry name" value="Isoprenoid_synthase_dom_sf"/>
</dbReference>
<evidence type="ECO:0000313" key="1">
    <source>
        <dbReference type="EMBL" id="SLM88445.1"/>
    </source>
</evidence>
<gene>
    <name evidence="1" type="ORF">FM105_00340</name>
</gene>
<dbReference type="InterPro" id="IPR002060">
    <property type="entry name" value="Squ/phyt_synthse"/>
</dbReference>
<dbReference type="EMBL" id="FWFF01000001">
    <property type="protein sequence ID" value="SLM88445.1"/>
    <property type="molecule type" value="Genomic_DNA"/>
</dbReference>
<accession>A0A1X6WTK2</accession>
<dbReference type="SFLD" id="SFLDS00005">
    <property type="entry name" value="Isoprenoid_Synthase_Type_I"/>
    <property type="match status" value="1"/>
</dbReference>
<sequence length="354" mass="39059">MAVMPTLQHRSPADHYTRTARAAARTVMRSYSTSFTLASSALPRRIRTHIEALYAMVRVADEVVDGAWTGASPQNVIGELDRFEQVIAQAVERGFSTDLVAHAFAASARATGIGPAQWEPFFASMRSDVPADQPPPPPNQDLPTFIRPHTKEVVRSDESWWEQTADSQWEQTAHARALTDDELARYIHGSAEVVGEMCVLAFFDGAPLPRDAEEALLPGARALGSAFQKVNFVRDLAHDSAHLRRGYLVAPGRASTDFTEERKDRLVFEVFDELATAAPVIDELPRTVRAAVWTAFGVFAELNHRIAMTPARQVARRRVRVPDPVKLTIAARAASGRPRTAWPGMPVAYSRRSA</sequence>
<keyword evidence="1" id="KW-0808">Transferase</keyword>
<proteinExistence type="predicted"/>
<dbReference type="SUPFAM" id="SSF48576">
    <property type="entry name" value="Terpenoid synthases"/>
    <property type="match status" value="1"/>
</dbReference>
<keyword evidence="2" id="KW-1185">Reference proteome</keyword>
<name>A0A1X6WTK2_9MICO</name>
<dbReference type="Gene3D" id="1.10.600.10">
    <property type="entry name" value="Farnesyl Diphosphate Synthase"/>
    <property type="match status" value="1"/>
</dbReference>
<dbReference type="SFLD" id="SFLDG01018">
    <property type="entry name" value="Squalene/Phytoene_Synthase_Lik"/>
    <property type="match status" value="1"/>
</dbReference>
<organism evidence="1 2">
    <name type="scientific">Brevibacterium yomogidense</name>
    <dbReference type="NCBI Taxonomy" id="946573"/>
    <lineage>
        <taxon>Bacteria</taxon>
        <taxon>Bacillati</taxon>
        <taxon>Actinomycetota</taxon>
        <taxon>Actinomycetes</taxon>
        <taxon>Micrococcales</taxon>
        <taxon>Brevibacteriaceae</taxon>
        <taxon>Brevibacterium</taxon>
    </lineage>
</organism>
<dbReference type="Pfam" id="PF00494">
    <property type="entry name" value="SQS_PSY"/>
    <property type="match status" value="1"/>
</dbReference>
<dbReference type="AlphaFoldDB" id="A0A1X6WTK2"/>
<dbReference type="PANTHER" id="PTHR31480">
    <property type="entry name" value="BIFUNCTIONAL LYCOPENE CYCLASE/PHYTOENE SYNTHASE"/>
    <property type="match status" value="1"/>
</dbReference>
<evidence type="ECO:0000313" key="2">
    <source>
        <dbReference type="Proteomes" id="UP000196581"/>
    </source>
</evidence>
<reference evidence="2" key="1">
    <citation type="submission" date="2017-02" db="EMBL/GenBank/DDBJ databases">
        <authorList>
            <person name="Dridi B."/>
        </authorList>
    </citation>
    <scope>NUCLEOTIDE SEQUENCE [LARGE SCALE GENOMIC DNA]</scope>
    <source>
        <strain evidence="2">B Co 03.10</strain>
    </source>
</reference>
<dbReference type="EC" id="2.5.1.32" evidence="1"/>
<dbReference type="GO" id="GO:0016765">
    <property type="term" value="F:transferase activity, transferring alkyl or aryl (other than methyl) groups"/>
    <property type="evidence" value="ECO:0007669"/>
    <property type="project" value="UniProtKB-ARBA"/>
</dbReference>
<protein>
    <submittedName>
        <fullName evidence="1">Phytoene synthase</fullName>
        <ecNumber evidence="1">2.5.1.32</ecNumber>
    </submittedName>
</protein>